<accession>A0AAN7JVQ5</accession>
<evidence type="ECO:0000256" key="1">
    <source>
        <dbReference type="SAM" id="MobiDB-lite"/>
    </source>
</evidence>
<reference evidence="2 3" key="1">
    <citation type="journal article" date="2023" name="Hortic Res">
        <title>Pangenome of water caltrop reveals structural variations and asymmetric subgenome divergence after allopolyploidization.</title>
        <authorList>
            <person name="Zhang X."/>
            <person name="Chen Y."/>
            <person name="Wang L."/>
            <person name="Yuan Y."/>
            <person name="Fang M."/>
            <person name="Shi L."/>
            <person name="Lu R."/>
            <person name="Comes H.P."/>
            <person name="Ma Y."/>
            <person name="Chen Y."/>
            <person name="Huang G."/>
            <person name="Zhou Y."/>
            <person name="Zheng Z."/>
            <person name="Qiu Y."/>
        </authorList>
    </citation>
    <scope>NUCLEOTIDE SEQUENCE [LARGE SCALE GENOMIC DNA]</scope>
    <source>
        <tissue evidence="2">Roots</tissue>
    </source>
</reference>
<feature type="compositionally biased region" description="Polar residues" evidence="1">
    <location>
        <begin position="32"/>
        <end position="46"/>
    </location>
</feature>
<dbReference type="Proteomes" id="UP001345219">
    <property type="component" value="Chromosome 8"/>
</dbReference>
<keyword evidence="3" id="KW-1185">Reference proteome</keyword>
<feature type="compositionally biased region" description="Basic and acidic residues" evidence="1">
    <location>
        <begin position="58"/>
        <end position="70"/>
    </location>
</feature>
<comment type="caution">
    <text evidence="2">The sequence shown here is derived from an EMBL/GenBank/DDBJ whole genome shotgun (WGS) entry which is preliminary data.</text>
</comment>
<proteinExistence type="predicted"/>
<name>A0AAN7JVQ5_9MYRT</name>
<dbReference type="EMBL" id="JAXIOK010000014">
    <property type="protein sequence ID" value="KAK4754961.1"/>
    <property type="molecule type" value="Genomic_DNA"/>
</dbReference>
<feature type="compositionally biased region" description="Basic and acidic residues" evidence="1">
    <location>
        <begin position="1"/>
        <end position="18"/>
    </location>
</feature>
<gene>
    <name evidence="2" type="ORF">SAY87_008718</name>
</gene>
<evidence type="ECO:0000313" key="2">
    <source>
        <dbReference type="EMBL" id="KAK4754961.1"/>
    </source>
</evidence>
<dbReference type="AlphaFoldDB" id="A0AAN7JVQ5"/>
<feature type="region of interest" description="Disordered" evidence="1">
    <location>
        <begin position="1"/>
        <end position="70"/>
    </location>
</feature>
<evidence type="ECO:0000313" key="3">
    <source>
        <dbReference type="Proteomes" id="UP001345219"/>
    </source>
</evidence>
<protein>
    <submittedName>
        <fullName evidence="2">Uncharacterized protein</fullName>
    </submittedName>
</protein>
<sequence>MQREPQRGKTRAEKHTVEPAEEDPKEPRSGVRGTSQWRRTPDSSWVEQGRTLDAGYQGKREMDNKRVDQD</sequence>
<organism evidence="2 3">
    <name type="scientific">Trapa incisa</name>
    <dbReference type="NCBI Taxonomy" id="236973"/>
    <lineage>
        <taxon>Eukaryota</taxon>
        <taxon>Viridiplantae</taxon>
        <taxon>Streptophyta</taxon>
        <taxon>Embryophyta</taxon>
        <taxon>Tracheophyta</taxon>
        <taxon>Spermatophyta</taxon>
        <taxon>Magnoliopsida</taxon>
        <taxon>eudicotyledons</taxon>
        <taxon>Gunneridae</taxon>
        <taxon>Pentapetalae</taxon>
        <taxon>rosids</taxon>
        <taxon>malvids</taxon>
        <taxon>Myrtales</taxon>
        <taxon>Lythraceae</taxon>
        <taxon>Trapa</taxon>
    </lineage>
</organism>